<proteinExistence type="predicted"/>
<accession>A0A9P6A4G1</accession>
<gene>
    <name evidence="1" type="ORF">BDN71DRAFT_57736</name>
</gene>
<sequence>MPTSTLPFEVLFEFSNNSTEPATLRLLRDLDEFPNEGARIFLHPEESISLVLNAGSVYRYTLKQNDNAAQVTVRIWRDVRVSLKYVFEQRHVRPVDENDTLQRIEGVTITPLAALRWGSTDVGPISRRNSFMRS</sequence>
<comment type="caution">
    <text evidence="1">The sequence shown here is derived from an EMBL/GenBank/DDBJ whole genome shotgun (WGS) entry which is preliminary data.</text>
</comment>
<dbReference type="Proteomes" id="UP000807025">
    <property type="component" value="Unassembled WGS sequence"/>
</dbReference>
<organism evidence="1 2">
    <name type="scientific">Pleurotus eryngii</name>
    <name type="common">Boletus of the steppes</name>
    <dbReference type="NCBI Taxonomy" id="5323"/>
    <lineage>
        <taxon>Eukaryota</taxon>
        <taxon>Fungi</taxon>
        <taxon>Dikarya</taxon>
        <taxon>Basidiomycota</taxon>
        <taxon>Agaricomycotina</taxon>
        <taxon>Agaricomycetes</taxon>
        <taxon>Agaricomycetidae</taxon>
        <taxon>Agaricales</taxon>
        <taxon>Pleurotineae</taxon>
        <taxon>Pleurotaceae</taxon>
        <taxon>Pleurotus</taxon>
    </lineage>
</organism>
<keyword evidence="2" id="KW-1185">Reference proteome</keyword>
<dbReference type="AlphaFoldDB" id="A0A9P6A4G1"/>
<dbReference type="EMBL" id="MU154530">
    <property type="protein sequence ID" value="KAF9499728.1"/>
    <property type="molecule type" value="Genomic_DNA"/>
</dbReference>
<reference evidence="1" key="1">
    <citation type="submission" date="2020-11" db="EMBL/GenBank/DDBJ databases">
        <authorList>
            <consortium name="DOE Joint Genome Institute"/>
            <person name="Ahrendt S."/>
            <person name="Riley R."/>
            <person name="Andreopoulos W."/>
            <person name="Labutti K."/>
            <person name="Pangilinan J."/>
            <person name="Ruiz-Duenas F.J."/>
            <person name="Barrasa J.M."/>
            <person name="Sanchez-Garcia M."/>
            <person name="Camarero S."/>
            <person name="Miyauchi S."/>
            <person name="Serrano A."/>
            <person name="Linde D."/>
            <person name="Babiker R."/>
            <person name="Drula E."/>
            <person name="Ayuso-Fernandez I."/>
            <person name="Pacheco R."/>
            <person name="Padilla G."/>
            <person name="Ferreira P."/>
            <person name="Barriuso J."/>
            <person name="Kellner H."/>
            <person name="Castanera R."/>
            <person name="Alfaro M."/>
            <person name="Ramirez L."/>
            <person name="Pisabarro A.G."/>
            <person name="Kuo A."/>
            <person name="Tritt A."/>
            <person name="Lipzen A."/>
            <person name="He G."/>
            <person name="Yan M."/>
            <person name="Ng V."/>
            <person name="Cullen D."/>
            <person name="Martin F."/>
            <person name="Rosso M.-N."/>
            <person name="Henrissat B."/>
            <person name="Hibbett D."/>
            <person name="Martinez A.T."/>
            <person name="Grigoriev I.V."/>
        </authorList>
    </citation>
    <scope>NUCLEOTIDE SEQUENCE</scope>
    <source>
        <strain evidence="1">ATCC 90797</strain>
    </source>
</reference>
<dbReference type="OrthoDB" id="3249150at2759"/>
<name>A0A9P6A4G1_PLEER</name>
<evidence type="ECO:0000313" key="2">
    <source>
        <dbReference type="Proteomes" id="UP000807025"/>
    </source>
</evidence>
<protein>
    <submittedName>
        <fullName evidence="1">Uncharacterized protein</fullName>
    </submittedName>
</protein>
<evidence type="ECO:0000313" key="1">
    <source>
        <dbReference type="EMBL" id="KAF9499728.1"/>
    </source>
</evidence>